<dbReference type="PANTHER" id="PTHR40275">
    <property type="entry name" value="SSL7038 PROTEIN"/>
    <property type="match status" value="1"/>
</dbReference>
<dbReference type="InterPro" id="IPR014057">
    <property type="entry name" value="HI1420"/>
</dbReference>
<dbReference type="Proteomes" id="UP000078410">
    <property type="component" value="Unassembled WGS sequence"/>
</dbReference>
<dbReference type="SUPFAM" id="SSF47413">
    <property type="entry name" value="lambda repressor-like DNA-binding domains"/>
    <property type="match status" value="1"/>
</dbReference>
<protein>
    <submittedName>
        <fullName evidence="1">DNA-binding repressor</fullName>
    </submittedName>
</protein>
<dbReference type="PATRIC" id="fig|1354251.4.peg.4358"/>
<gene>
    <name evidence="1" type="ORF">M975_4250</name>
</gene>
<dbReference type="OrthoDB" id="9798416at2"/>
<dbReference type="GO" id="GO:0003677">
    <property type="term" value="F:DNA binding"/>
    <property type="evidence" value="ECO:0007669"/>
    <property type="project" value="UniProtKB-KW"/>
</dbReference>
<organism evidence="1 2">
    <name type="scientific">Buttiauxella brennerae ATCC 51605</name>
    <dbReference type="NCBI Taxonomy" id="1354251"/>
    <lineage>
        <taxon>Bacteria</taxon>
        <taxon>Pseudomonadati</taxon>
        <taxon>Pseudomonadota</taxon>
        <taxon>Gammaproteobacteria</taxon>
        <taxon>Enterobacterales</taxon>
        <taxon>Enterobacteriaceae</taxon>
        <taxon>Buttiauxella</taxon>
    </lineage>
</organism>
<keyword evidence="1" id="KW-0238">DNA-binding</keyword>
<dbReference type="Pfam" id="PF21716">
    <property type="entry name" value="dnstrm_HI1420"/>
    <property type="match status" value="1"/>
</dbReference>
<accession>A0A1B7IEF8</accession>
<evidence type="ECO:0000313" key="1">
    <source>
        <dbReference type="EMBL" id="OAT27695.1"/>
    </source>
</evidence>
<dbReference type="InterPro" id="IPR010982">
    <property type="entry name" value="Lambda_DNA-bd_dom_sf"/>
</dbReference>
<proteinExistence type="predicted"/>
<evidence type="ECO:0000313" key="2">
    <source>
        <dbReference type="Proteomes" id="UP000078410"/>
    </source>
</evidence>
<dbReference type="PANTHER" id="PTHR40275:SF1">
    <property type="entry name" value="SSL7038 PROTEIN"/>
    <property type="match status" value="1"/>
</dbReference>
<sequence length="111" mass="11780">MTTKTNKGAVIKAADHDSAVIDIIRENPDYAEIYLQTALEEINEEGGVAAFLVALRRIVEARGGIGEIAAKSGLSRVNLYRSLSPTGNPTISTLVAVSRAAGVRLFPFGHS</sequence>
<dbReference type="RefSeq" id="WP_064561852.1">
    <property type="nucleotide sequence ID" value="NZ_LXER01000040.1"/>
</dbReference>
<name>A0A1B7IEF8_9ENTR</name>
<dbReference type="AlphaFoldDB" id="A0A1B7IEF8"/>
<reference evidence="1 2" key="1">
    <citation type="submission" date="2016-04" db="EMBL/GenBank/DDBJ databases">
        <title>ATOL: Assembling a taxonomically balanced genome-scale reconstruction of the evolutionary history of the Enterobacteriaceae.</title>
        <authorList>
            <person name="Plunkett G.III."/>
            <person name="Neeno-Eckwall E.C."/>
            <person name="Glasner J.D."/>
            <person name="Perna N.T."/>
        </authorList>
    </citation>
    <scope>NUCLEOTIDE SEQUENCE [LARGE SCALE GENOMIC DNA]</scope>
    <source>
        <strain evidence="1 2">ATCC 51605</strain>
    </source>
</reference>
<comment type="caution">
    <text evidence="1">The sequence shown here is derived from an EMBL/GenBank/DDBJ whole genome shotgun (WGS) entry which is preliminary data.</text>
</comment>
<keyword evidence="2" id="KW-1185">Reference proteome</keyword>
<dbReference type="EMBL" id="LXER01000040">
    <property type="protein sequence ID" value="OAT27695.1"/>
    <property type="molecule type" value="Genomic_DNA"/>
</dbReference>